<evidence type="ECO:0000313" key="1">
    <source>
        <dbReference type="EMBL" id="KAF5323181.1"/>
    </source>
</evidence>
<proteinExistence type="predicted"/>
<protein>
    <submittedName>
        <fullName evidence="1">Uncharacterized protein</fullName>
    </submittedName>
</protein>
<reference evidence="1 2" key="1">
    <citation type="journal article" date="2020" name="ISME J.">
        <title>Uncovering the hidden diversity of litter-decomposition mechanisms in mushroom-forming fungi.</title>
        <authorList>
            <person name="Floudas D."/>
            <person name="Bentzer J."/>
            <person name="Ahren D."/>
            <person name="Johansson T."/>
            <person name="Persson P."/>
            <person name="Tunlid A."/>
        </authorList>
    </citation>
    <scope>NUCLEOTIDE SEQUENCE [LARGE SCALE GENOMIC DNA]</scope>
    <source>
        <strain evidence="1 2">CBS 291.85</strain>
    </source>
</reference>
<dbReference type="EMBL" id="JAACJM010000397">
    <property type="protein sequence ID" value="KAF5323181.1"/>
    <property type="molecule type" value="Genomic_DNA"/>
</dbReference>
<sequence>MLKDDYGSIGEGFESSSQFEGVVVTGLVVASGLQYLLKTPSLYIYTISSAGLALLLGVPEV</sequence>
<keyword evidence="2" id="KW-1185">Reference proteome</keyword>
<dbReference type="Proteomes" id="UP000559256">
    <property type="component" value="Unassembled WGS sequence"/>
</dbReference>
<organism evidence="1 2">
    <name type="scientific">Tetrapyrgos nigripes</name>
    <dbReference type="NCBI Taxonomy" id="182062"/>
    <lineage>
        <taxon>Eukaryota</taxon>
        <taxon>Fungi</taxon>
        <taxon>Dikarya</taxon>
        <taxon>Basidiomycota</taxon>
        <taxon>Agaricomycotina</taxon>
        <taxon>Agaricomycetes</taxon>
        <taxon>Agaricomycetidae</taxon>
        <taxon>Agaricales</taxon>
        <taxon>Marasmiineae</taxon>
        <taxon>Marasmiaceae</taxon>
        <taxon>Tetrapyrgos</taxon>
    </lineage>
</organism>
<evidence type="ECO:0000313" key="2">
    <source>
        <dbReference type="Proteomes" id="UP000559256"/>
    </source>
</evidence>
<gene>
    <name evidence="1" type="ORF">D9758_018059</name>
</gene>
<name>A0A8H5BHE1_9AGAR</name>
<accession>A0A8H5BHE1</accession>
<dbReference type="AlphaFoldDB" id="A0A8H5BHE1"/>
<comment type="caution">
    <text evidence="1">The sequence shown here is derived from an EMBL/GenBank/DDBJ whole genome shotgun (WGS) entry which is preliminary data.</text>
</comment>